<evidence type="ECO:0000313" key="2">
    <source>
        <dbReference type="EMBL" id="APW40661.1"/>
    </source>
</evidence>
<feature type="transmembrane region" description="Helical" evidence="1">
    <location>
        <begin position="120"/>
        <end position="142"/>
    </location>
</feature>
<dbReference type="GO" id="GO:0005886">
    <property type="term" value="C:plasma membrane"/>
    <property type="evidence" value="ECO:0007669"/>
    <property type="project" value="TreeGrafter"/>
</dbReference>
<dbReference type="PANTHER" id="PTHR34821">
    <property type="entry name" value="INNER MEMBRANE PROTEIN YDCZ"/>
    <property type="match status" value="1"/>
</dbReference>
<dbReference type="EMBL" id="CP019236">
    <property type="protein sequence ID" value="APW40661.1"/>
    <property type="molecule type" value="Genomic_DNA"/>
</dbReference>
<name>A0A1P8K403_9BURK</name>
<keyword evidence="3" id="KW-1185">Reference proteome</keyword>
<evidence type="ECO:0008006" key="4">
    <source>
        <dbReference type="Google" id="ProtNLM"/>
    </source>
</evidence>
<dbReference type="Proteomes" id="UP000186609">
    <property type="component" value="Chromosome"/>
</dbReference>
<dbReference type="RefSeq" id="WP_076204894.1">
    <property type="nucleotide sequence ID" value="NZ_CP019236.1"/>
</dbReference>
<protein>
    <recommendedName>
        <fullName evidence="4">EamA-like transporter family protein</fullName>
    </recommendedName>
</protein>
<proteinExistence type="predicted"/>
<dbReference type="AlphaFoldDB" id="A0A1P8K403"/>
<sequence>MNLLMLLLVFLGGVVLCAQSAINGRLGAEVGVLESSWLTFALGTMLSFLLAFFLEPAHALNLFTAPRWQVTGAFFGVVYMLVIVFAMPRIGTAAATVAVISGQLLMSLLIDHFGWLGNAVIPLGTSRGAALVLLAAALVLIYRSNALRERRDADADVTACSA</sequence>
<feature type="transmembrane region" description="Helical" evidence="1">
    <location>
        <begin position="36"/>
        <end position="54"/>
    </location>
</feature>
<feature type="transmembrane region" description="Helical" evidence="1">
    <location>
        <begin position="74"/>
        <end position="100"/>
    </location>
</feature>
<keyword evidence="1" id="KW-0472">Membrane</keyword>
<dbReference type="Pfam" id="PF04657">
    <property type="entry name" value="DMT_YdcZ"/>
    <property type="match status" value="1"/>
</dbReference>
<dbReference type="KEGG" id="rhy:RD110_12540"/>
<keyword evidence="1" id="KW-1133">Transmembrane helix</keyword>
<dbReference type="STRING" id="1842727.RD110_12540"/>
<organism evidence="2 3">
    <name type="scientific">Rhodoferax koreensis</name>
    <dbReference type="NCBI Taxonomy" id="1842727"/>
    <lineage>
        <taxon>Bacteria</taxon>
        <taxon>Pseudomonadati</taxon>
        <taxon>Pseudomonadota</taxon>
        <taxon>Betaproteobacteria</taxon>
        <taxon>Burkholderiales</taxon>
        <taxon>Comamonadaceae</taxon>
        <taxon>Rhodoferax</taxon>
    </lineage>
</organism>
<keyword evidence="1" id="KW-0812">Transmembrane</keyword>
<dbReference type="InterPro" id="IPR006750">
    <property type="entry name" value="YdcZ"/>
</dbReference>
<dbReference type="OrthoDB" id="9097160at2"/>
<evidence type="ECO:0000256" key="1">
    <source>
        <dbReference type="SAM" id="Phobius"/>
    </source>
</evidence>
<reference evidence="2 3" key="1">
    <citation type="submission" date="2017-01" db="EMBL/GenBank/DDBJ databases">
        <authorList>
            <person name="Mah S.A."/>
            <person name="Swanson W.J."/>
            <person name="Moy G.W."/>
            <person name="Vacquier V.D."/>
        </authorList>
    </citation>
    <scope>NUCLEOTIDE SEQUENCE [LARGE SCALE GENOMIC DNA]</scope>
    <source>
        <strain evidence="2 3">DCY110</strain>
    </source>
</reference>
<evidence type="ECO:0000313" key="3">
    <source>
        <dbReference type="Proteomes" id="UP000186609"/>
    </source>
</evidence>
<gene>
    <name evidence="2" type="ORF">RD110_12540</name>
</gene>
<accession>A0A1P8K403</accession>
<dbReference type="PANTHER" id="PTHR34821:SF2">
    <property type="entry name" value="INNER MEMBRANE PROTEIN YDCZ"/>
    <property type="match status" value="1"/>
</dbReference>